<feature type="compositionally biased region" description="Basic and acidic residues" evidence="1">
    <location>
        <begin position="26"/>
        <end position="38"/>
    </location>
</feature>
<proteinExistence type="predicted"/>
<reference evidence="2 3" key="1">
    <citation type="submission" date="2018-11" db="EMBL/GenBank/DDBJ databases">
        <authorList>
            <consortium name="Pathogen Informatics"/>
        </authorList>
    </citation>
    <scope>NUCLEOTIDE SEQUENCE [LARGE SCALE GENOMIC DNA]</scope>
    <source>
        <strain>Denwood</strain>
        <strain evidence="3">Zambia</strain>
    </source>
</reference>
<gene>
    <name evidence="2" type="ORF">SMTD_LOCUS18591</name>
</gene>
<feature type="region of interest" description="Disordered" evidence="1">
    <location>
        <begin position="1"/>
        <end position="42"/>
    </location>
</feature>
<dbReference type="Proteomes" id="UP000269396">
    <property type="component" value="Unassembled WGS sequence"/>
</dbReference>
<sequence>MAEKAAREGNMKQLCDTTKNLAGRYSKPERPVKDKEGRPITGIQEQRNRWVEYFEELLNRPAPMNPPDIKAAHTDLPIDVTPQTTEGIRMAIRQIKSGKAAGPDNTPAEALQTCFIFYSRRFGKRNKCH</sequence>
<feature type="compositionally biased region" description="Basic and acidic residues" evidence="1">
    <location>
        <begin position="1"/>
        <end position="10"/>
    </location>
</feature>
<dbReference type="EMBL" id="UZAL01040773">
    <property type="protein sequence ID" value="VDP77512.1"/>
    <property type="molecule type" value="Genomic_DNA"/>
</dbReference>
<protein>
    <submittedName>
        <fullName evidence="2">Uncharacterized protein</fullName>
    </submittedName>
</protein>
<accession>A0A183PW56</accession>
<keyword evidence="3" id="KW-1185">Reference proteome</keyword>
<dbReference type="STRING" id="31246.A0A183PW56"/>
<dbReference type="AlphaFoldDB" id="A0A183PW56"/>
<evidence type="ECO:0000313" key="3">
    <source>
        <dbReference type="Proteomes" id="UP000269396"/>
    </source>
</evidence>
<evidence type="ECO:0000313" key="2">
    <source>
        <dbReference type="EMBL" id="VDP77512.1"/>
    </source>
</evidence>
<organism evidence="2 3">
    <name type="scientific">Schistosoma mattheei</name>
    <dbReference type="NCBI Taxonomy" id="31246"/>
    <lineage>
        <taxon>Eukaryota</taxon>
        <taxon>Metazoa</taxon>
        <taxon>Spiralia</taxon>
        <taxon>Lophotrochozoa</taxon>
        <taxon>Platyhelminthes</taxon>
        <taxon>Trematoda</taxon>
        <taxon>Digenea</taxon>
        <taxon>Strigeidida</taxon>
        <taxon>Schistosomatoidea</taxon>
        <taxon>Schistosomatidae</taxon>
        <taxon>Schistosoma</taxon>
    </lineage>
</organism>
<name>A0A183PW56_9TREM</name>
<evidence type="ECO:0000256" key="1">
    <source>
        <dbReference type="SAM" id="MobiDB-lite"/>
    </source>
</evidence>